<name>A0A6D2JGN1_9BRAS</name>
<keyword evidence="2" id="KW-1185">Reference proteome</keyword>
<proteinExistence type="predicted"/>
<dbReference type="AlphaFoldDB" id="A0A6D2JGN1"/>
<reference evidence="1" key="1">
    <citation type="submission" date="2020-01" db="EMBL/GenBank/DDBJ databases">
        <authorList>
            <person name="Mishra B."/>
        </authorList>
    </citation>
    <scope>NUCLEOTIDE SEQUENCE [LARGE SCALE GENOMIC DNA]</scope>
</reference>
<dbReference type="Proteomes" id="UP000467841">
    <property type="component" value="Unassembled WGS sequence"/>
</dbReference>
<evidence type="ECO:0000313" key="1">
    <source>
        <dbReference type="EMBL" id="CAA7039097.1"/>
    </source>
</evidence>
<dbReference type="PANTHER" id="PTHR46148">
    <property type="entry name" value="CHROMO DOMAIN-CONTAINING PROTEIN"/>
    <property type="match status" value="1"/>
</dbReference>
<sequence>MGGRVGHLYDGLKWGKQSIHGATYVQEMTEKVCVLRLNMKEARDRHKSCADRTMRELEFEVGDRVYFKMVMLRGPNRSIAENKLSLRFMNLFPVVERVVLVVPVRILERRVKVLRHKKIPLLRFLWDCSDTEDETWEPEAKMKLKFRKWFDKQVVE</sequence>
<dbReference type="PANTHER" id="PTHR46148:SF57">
    <property type="entry name" value="OS12G0499874 PROTEIN"/>
    <property type="match status" value="1"/>
</dbReference>
<organism evidence="1 2">
    <name type="scientific">Microthlaspi erraticum</name>
    <dbReference type="NCBI Taxonomy" id="1685480"/>
    <lineage>
        <taxon>Eukaryota</taxon>
        <taxon>Viridiplantae</taxon>
        <taxon>Streptophyta</taxon>
        <taxon>Embryophyta</taxon>
        <taxon>Tracheophyta</taxon>
        <taxon>Spermatophyta</taxon>
        <taxon>Magnoliopsida</taxon>
        <taxon>eudicotyledons</taxon>
        <taxon>Gunneridae</taxon>
        <taxon>Pentapetalae</taxon>
        <taxon>rosids</taxon>
        <taxon>malvids</taxon>
        <taxon>Brassicales</taxon>
        <taxon>Brassicaceae</taxon>
        <taxon>Coluteocarpeae</taxon>
        <taxon>Microthlaspi</taxon>
    </lineage>
</organism>
<comment type="caution">
    <text evidence="1">The sequence shown here is derived from an EMBL/GenBank/DDBJ whole genome shotgun (WGS) entry which is preliminary data.</text>
</comment>
<gene>
    <name evidence="1" type="ORF">MERR_LOCUS26332</name>
</gene>
<protein>
    <recommendedName>
        <fullName evidence="3">Chromo domain-containing protein</fullName>
    </recommendedName>
</protein>
<evidence type="ECO:0008006" key="3">
    <source>
        <dbReference type="Google" id="ProtNLM"/>
    </source>
</evidence>
<evidence type="ECO:0000313" key="2">
    <source>
        <dbReference type="Proteomes" id="UP000467841"/>
    </source>
</evidence>
<dbReference type="EMBL" id="CACVBM020001206">
    <property type="protein sequence ID" value="CAA7039097.1"/>
    <property type="molecule type" value="Genomic_DNA"/>
</dbReference>
<accession>A0A6D2JGN1</accession>